<dbReference type="GO" id="GO:0005829">
    <property type="term" value="C:cytosol"/>
    <property type="evidence" value="ECO:0007669"/>
    <property type="project" value="TreeGrafter"/>
</dbReference>
<evidence type="ECO:0000313" key="3">
    <source>
        <dbReference type="Proteomes" id="UP000199675"/>
    </source>
</evidence>
<dbReference type="GO" id="GO:0003700">
    <property type="term" value="F:DNA-binding transcription factor activity"/>
    <property type="evidence" value="ECO:0007669"/>
    <property type="project" value="TreeGrafter"/>
</dbReference>
<dbReference type="NCBIfam" id="TIGR00738">
    <property type="entry name" value="rrf2_super"/>
    <property type="match status" value="1"/>
</dbReference>
<evidence type="ECO:0000313" key="2">
    <source>
        <dbReference type="EMBL" id="SDW15922.1"/>
    </source>
</evidence>
<dbReference type="EMBL" id="FNNE01000001">
    <property type="protein sequence ID" value="SDW15922.1"/>
    <property type="molecule type" value="Genomic_DNA"/>
</dbReference>
<dbReference type="RefSeq" id="WP_091811300.1">
    <property type="nucleotide sequence ID" value="NZ_FNNE01000001.1"/>
</dbReference>
<sequence>MHITRYTDYSLRVLIYLALQPDQLVTIQEIADSYSVSKNHLMKVVHQLNRKGYIETVRGKNGGMRMARAPEDINIGVFVRETEQDLDLVECFSPGSQCAITPVCGLKGIFSAALQAFLSTLDQYTLADVLPQKQKPQLVRLLQIG</sequence>
<reference evidence="2 3" key="1">
    <citation type="submission" date="2016-10" db="EMBL/GenBank/DDBJ databases">
        <authorList>
            <person name="de Groot N.N."/>
        </authorList>
    </citation>
    <scope>NUCLEOTIDE SEQUENCE [LARGE SCALE GENOMIC DNA]</scope>
    <source>
        <strain evidence="2 3">CGMCC 1.7059</strain>
    </source>
</reference>
<protein>
    <submittedName>
        <fullName evidence="2">Transcriptional regulator, BadM/Rrf2 family</fullName>
    </submittedName>
</protein>
<keyword evidence="3" id="KW-1185">Reference proteome</keyword>
<accession>A0A1H2R911</accession>
<dbReference type="GO" id="GO:0003677">
    <property type="term" value="F:DNA binding"/>
    <property type="evidence" value="ECO:0007669"/>
    <property type="project" value="UniProtKB-KW"/>
</dbReference>
<dbReference type="Pfam" id="PF02082">
    <property type="entry name" value="Rrf2"/>
    <property type="match status" value="1"/>
</dbReference>
<dbReference type="InterPro" id="IPR036388">
    <property type="entry name" value="WH-like_DNA-bd_sf"/>
</dbReference>
<dbReference type="AlphaFoldDB" id="A0A1H2R911"/>
<organism evidence="2 3">
    <name type="scientific">Marinobacter mobilis</name>
    <dbReference type="NCBI Taxonomy" id="488533"/>
    <lineage>
        <taxon>Bacteria</taxon>
        <taxon>Pseudomonadati</taxon>
        <taxon>Pseudomonadota</taxon>
        <taxon>Gammaproteobacteria</taxon>
        <taxon>Pseudomonadales</taxon>
        <taxon>Marinobacteraceae</taxon>
        <taxon>Marinobacter</taxon>
    </lineage>
</organism>
<dbReference type="SUPFAM" id="SSF46785">
    <property type="entry name" value="Winged helix' DNA-binding domain"/>
    <property type="match status" value="1"/>
</dbReference>
<dbReference type="InterPro" id="IPR036390">
    <property type="entry name" value="WH_DNA-bd_sf"/>
</dbReference>
<proteinExistence type="predicted"/>
<keyword evidence="1" id="KW-0238">DNA-binding</keyword>
<name>A0A1H2R911_9GAMM</name>
<dbReference type="STRING" id="488533.SAMN04487960_101452"/>
<dbReference type="Gene3D" id="1.10.10.10">
    <property type="entry name" value="Winged helix-like DNA-binding domain superfamily/Winged helix DNA-binding domain"/>
    <property type="match status" value="1"/>
</dbReference>
<dbReference type="InterPro" id="IPR000944">
    <property type="entry name" value="Tscrpt_reg_Rrf2"/>
</dbReference>
<gene>
    <name evidence="2" type="ORF">SAMN04487960_101452</name>
</gene>
<dbReference type="Proteomes" id="UP000199675">
    <property type="component" value="Unassembled WGS sequence"/>
</dbReference>
<dbReference type="PROSITE" id="PS51197">
    <property type="entry name" value="HTH_RRF2_2"/>
    <property type="match status" value="1"/>
</dbReference>
<dbReference type="OrthoDB" id="9795923at2"/>
<dbReference type="PANTHER" id="PTHR33221:SF4">
    <property type="entry name" value="HTH-TYPE TRANSCRIPTIONAL REPRESSOR NSRR"/>
    <property type="match status" value="1"/>
</dbReference>
<dbReference type="PANTHER" id="PTHR33221">
    <property type="entry name" value="WINGED HELIX-TURN-HELIX TRANSCRIPTIONAL REGULATOR, RRF2 FAMILY"/>
    <property type="match status" value="1"/>
</dbReference>
<evidence type="ECO:0000256" key="1">
    <source>
        <dbReference type="ARBA" id="ARBA00023125"/>
    </source>
</evidence>